<sequence>MPGGLRGRRPNPSAPAVSPRFPRRMRRQLARLPLLLPIVPPDPRRLPVPEVRLQGPPVRRRKKPKQQQLASFDANFGRIQPLMNEKSRRHRHGNVMLASYFRVGLKT</sequence>
<name>A0AAV0FE40_9ASTE</name>
<comment type="caution">
    <text evidence="2">The sequence shown here is derived from an EMBL/GenBank/DDBJ whole genome shotgun (WGS) entry which is preliminary data.</text>
</comment>
<dbReference type="Proteomes" id="UP001152523">
    <property type="component" value="Unassembled WGS sequence"/>
</dbReference>
<feature type="region of interest" description="Disordered" evidence="1">
    <location>
        <begin position="45"/>
        <end position="68"/>
    </location>
</feature>
<evidence type="ECO:0000313" key="3">
    <source>
        <dbReference type="Proteomes" id="UP001152523"/>
    </source>
</evidence>
<accession>A0AAV0FE40</accession>
<organism evidence="2 3">
    <name type="scientific">Cuscuta epithymum</name>
    <dbReference type="NCBI Taxonomy" id="186058"/>
    <lineage>
        <taxon>Eukaryota</taxon>
        <taxon>Viridiplantae</taxon>
        <taxon>Streptophyta</taxon>
        <taxon>Embryophyta</taxon>
        <taxon>Tracheophyta</taxon>
        <taxon>Spermatophyta</taxon>
        <taxon>Magnoliopsida</taxon>
        <taxon>eudicotyledons</taxon>
        <taxon>Gunneridae</taxon>
        <taxon>Pentapetalae</taxon>
        <taxon>asterids</taxon>
        <taxon>lamiids</taxon>
        <taxon>Solanales</taxon>
        <taxon>Convolvulaceae</taxon>
        <taxon>Cuscuteae</taxon>
        <taxon>Cuscuta</taxon>
        <taxon>Cuscuta subgen. Cuscuta</taxon>
    </lineage>
</organism>
<evidence type="ECO:0000313" key="2">
    <source>
        <dbReference type="EMBL" id="CAH9133518.1"/>
    </source>
</evidence>
<dbReference type="EMBL" id="CAMAPF010000976">
    <property type="protein sequence ID" value="CAH9133518.1"/>
    <property type="molecule type" value="Genomic_DNA"/>
</dbReference>
<evidence type="ECO:0000256" key="1">
    <source>
        <dbReference type="SAM" id="MobiDB-lite"/>
    </source>
</evidence>
<proteinExistence type="predicted"/>
<protein>
    <submittedName>
        <fullName evidence="2">Uncharacterized protein</fullName>
    </submittedName>
</protein>
<reference evidence="2" key="1">
    <citation type="submission" date="2022-07" db="EMBL/GenBank/DDBJ databases">
        <authorList>
            <person name="Macas J."/>
            <person name="Novak P."/>
            <person name="Neumann P."/>
        </authorList>
    </citation>
    <scope>NUCLEOTIDE SEQUENCE</scope>
</reference>
<feature type="region of interest" description="Disordered" evidence="1">
    <location>
        <begin position="1"/>
        <end position="22"/>
    </location>
</feature>
<gene>
    <name evidence="2" type="ORF">CEPIT_LOCUS33006</name>
</gene>
<keyword evidence="3" id="KW-1185">Reference proteome</keyword>
<dbReference type="AlphaFoldDB" id="A0AAV0FE40"/>